<dbReference type="RefSeq" id="WP_271428415.1">
    <property type="nucleotide sequence ID" value="NZ_JAQIPB010000005.1"/>
</dbReference>
<feature type="region of interest" description="Disordered" evidence="1">
    <location>
        <begin position="171"/>
        <end position="190"/>
    </location>
</feature>
<gene>
    <name evidence="3" type="ORF">PGB34_12435</name>
</gene>
<proteinExistence type="predicted"/>
<dbReference type="InterPro" id="IPR021253">
    <property type="entry name" value="ZrgA-like"/>
</dbReference>
<dbReference type="AlphaFoldDB" id="A0AAE3SZJ1"/>
<organism evidence="3 4">
    <name type="scientific">Xenophilus arseniciresistens</name>
    <dbReference type="NCBI Taxonomy" id="1283306"/>
    <lineage>
        <taxon>Bacteria</taxon>
        <taxon>Pseudomonadati</taxon>
        <taxon>Pseudomonadota</taxon>
        <taxon>Betaproteobacteria</taxon>
        <taxon>Burkholderiales</taxon>
        <taxon>Comamonadaceae</taxon>
        <taxon>Xenophilus</taxon>
    </lineage>
</organism>
<accession>A0AAE3SZJ1</accession>
<feature type="signal peptide" evidence="2">
    <location>
        <begin position="1"/>
        <end position="23"/>
    </location>
</feature>
<reference evidence="3" key="1">
    <citation type="submission" date="2023-01" db="EMBL/GenBank/DDBJ databases">
        <title>Xenophilus mangrovi sp. nov., isolated from soil of Mangrove nature reserve.</title>
        <authorList>
            <person name="Xu S."/>
            <person name="Liu Z."/>
            <person name="Xu Y."/>
        </authorList>
    </citation>
    <scope>NUCLEOTIDE SEQUENCE</scope>
    <source>
        <strain evidence="3">YW8</strain>
    </source>
</reference>
<evidence type="ECO:0000256" key="2">
    <source>
        <dbReference type="SAM" id="SignalP"/>
    </source>
</evidence>
<comment type="caution">
    <text evidence="3">The sequence shown here is derived from an EMBL/GenBank/DDBJ whole genome shotgun (WGS) entry which is preliminary data.</text>
</comment>
<evidence type="ECO:0000313" key="3">
    <source>
        <dbReference type="EMBL" id="MDA7417169.1"/>
    </source>
</evidence>
<dbReference type="Proteomes" id="UP001212602">
    <property type="component" value="Unassembled WGS sequence"/>
</dbReference>
<dbReference type="EMBL" id="JAQIPB010000005">
    <property type="protein sequence ID" value="MDA7417169.1"/>
    <property type="molecule type" value="Genomic_DNA"/>
</dbReference>
<keyword evidence="2" id="KW-0732">Signal</keyword>
<evidence type="ECO:0000313" key="4">
    <source>
        <dbReference type="Proteomes" id="UP001212602"/>
    </source>
</evidence>
<name>A0AAE3SZJ1_9BURK</name>
<feature type="chain" id="PRO_5042202585" evidence="2">
    <location>
        <begin position="24"/>
        <end position="190"/>
    </location>
</feature>
<evidence type="ECO:0000256" key="1">
    <source>
        <dbReference type="SAM" id="MobiDB-lite"/>
    </source>
</evidence>
<keyword evidence="4" id="KW-1185">Reference proteome</keyword>
<dbReference type="Pfam" id="PF10986">
    <property type="entry name" value="ZrgA"/>
    <property type="match status" value="1"/>
</dbReference>
<sequence length="190" mass="20212">MPLSCLRLGVLALALAGAGGSLAQARGQQHAHVHGQVELGVAIEGPAIIVEMRTPLDNLVGFERAPRNDVEKNTVDQALARLRAADHLFKIDPAGNCKLGPVTLESPVLGLVPAAAANAPAAKDAGKDEHAELLASVAFNCTSADQVKHIDLDLFQAFTRMRQVDAEIVTSEGQHKRSLKRPASRLSWPR</sequence>
<protein>
    <submittedName>
        <fullName evidence="3">DUF2796 domain-containing protein</fullName>
    </submittedName>
</protein>